<dbReference type="OrthoDB" id="259382at2"/>
<dbReference type="InterPro" id="IPR002654">
    <property type="entry name" value="Glyco_trans_25"/>
</dbReference>
<dbReference type="Proteomes" id="UP000244904">
    <property type="component" value="Unassembled WGS sequence"/>
</dbReference>
<proteinExistence type="predicted"/>
<dbReference type="Pfam" id="PF01755">
    <property type="entry name" value="Glyco_transf_25"/>
    <property type="match status" value="1"/>
</dbReference>
<dbReference type="EMBL" id="OMOJ01000001">
    <property type="protein sequence ID" value="SPF77833.1"/>
    <property type="molecule type" value="Genomic_DNA"/>
</dbReference>
<evidence type="ECO:0000313" key="2">
    <source>
        <dbReference type="EMBL" id="SPF77833.1"/>
    </source>
</evidence>
<name>A0A2R8AP73_9RHOB</name>
<sequence length="247" mass="26960">MPDDVRLYVLSLKDRNPRRASIAADLAALNLEALGVTVILFDAVDGRDGFPKRFEAMLDRDGAAQIERRALSNGEFACALGHRLMAEDFLASGSDWAIILEDDAIIDDRLHRFIAAQGYKAAPMLMLHHLNARVMGNGIAVPGADGAAYRLAMSAFMTVGYTMGRGFAKALIASQTPVRHKADWPLDLSDHGAFAIVPEVVGHPPHAVTPSSLEATRGKAARRPISSLFSLTYLKRKWRKARSRKVS</sequence>
<dbReference type="AlphaFoldDB" id="A0A2R8AP73"/>
<gene>
    <name evidence="2" type="ORF">PRI8871_00419</name>
</gene>
<dbReference type="RefSeq" id="WP_108884520.1">
    <property type="nucleotide sequence ID" value="NZ_OMOJ01000001.1"/>
</dbReference>
<protein>
    <recommendedName>
        <fullName evidence="1">Glycosyl transferase family 25 domain-containing protein</fullName>
    </recommendedName>
</protein>
<accession>A0A2R8AP73</accession>
<reference evidence="3" key="1">
    <citation type="submission" date="2018-03" db="EMBL/GenBank/DDBJ databases">
        <authorList>
            <person name="Rodrigo-Torres L."/>
            <person name="Arahal R. D."/>
            <person name="Lucena T."/>
        </authorList>
    </citation>
    <scope>NUCLEOTIDE SEQUENCE [LARGE SCALE GENOMIC DNA]</scope>
    <source>
        <strain evidence="3">CECT 8871</strain>
    </source>
</reference>
<keyword evidence="3" id="KW-1185">Reference proteome</keyword>
<organism evidence="2 3">
    <name type="scientific">Pseudoprimorskyibacter insulae</name>
    <dbReference type="NCBI Taxonomy" id="1695997"/>
    <lineage>
        <taxon>Bacteria</taxon>
        <taxon>Pseudomonadati</taxon>
        <taxon>Pseudomonadota</taxon>
        <taxon>Alphaproteobacteria</taxon>
        <taxon>Rhodobacterales</taxon>
        <taxon>Paracoccaceae</taxon>
        <taxon>Pseudoprimorskyibacter</taxon>
    </lineage>
</organism>
<dbReference type="CDD" id="cd06532">
    <property type="entry name" value="Glyco_transf_25"/>
    <property type="match status" value="1"/>
</dbReference>
<evidence type="ECO:0000313" key="3">
    <source>
        <dbReference type="Proteomes" id="UP000244904"/>
    </source>
</evidence>
<evidence type="ECO:0000259" key="1">
    <source>
        <dbReference type="Pfam" id="PF01755"/>
    </source>
</evidence>
<feature type="domain" description="Glycosyl transferase family 25" evidence="1">
    <location>
        <begin position="7"/>
        <end position="183"/>
    </location>
</feature>